<gene>
    <name evidence="1" type="ORF">DPMN_055005</name>
</gene>
<evidence type="ECO:0000313" key="1">
    <source>
        <dbReference type="EMBL" id="KAH3729042.1"/>
    </source>
</evidence>
<keyword evidence="2" id="KW-1185">Reference proteome</keyword>
<comment type="caution">
    <text evidence="1">The sequence shown here is derived from an EMBL/GenBank/DDBJ whole genome shotgun (WGS) entry which is preliminary data.</text>
</comment>
<sequence length="106" mass="11320">MLVVIGIASVKLVVEIILTGGVGIPVWVIEIIVTGGVGIRIEVKTLLTGGVGTPMNNVHHLTEDGRTRTQMAGARSKEDQQEDTRLCAGFGTCKSFVRTLSQTILF</sequence>
<organism evidence="1 2">
    <name type="scientific">Dreissena polymorpha</name>
    <name type="common">Zebra mussel</name>
    <name type="synonym">Mytilus polymorpha</name>
    <dbReference type="NCBI Taxonomy" id="45954"/>
    <lineage>
        <taxon>Eukaryota</taxon>
        <taxon>Metazoa</taxon>
        <taxon>Spiralia</taxon>
        <taxon>Lophotrochozoa</taxon>
        <taxon>Mollusca</taxon>
        <taxon>Bivalvia</taxon>
        <taxon>Autobranchia</taxon>
        <taxon>Heteroconchia</taxon>
        <taxon>Euheterodonta</taxon>
        <taxon>Imparidentia</taxon>
        <taxon>Neoheterodontei</taxon>
        <taxon>Myida</taxon>
        <taxon>Dreissenoidea</taxon>
        <taxon>Dreissenidae</taxon>
        <taxon>Dreissena</taxon>
    </lineage>
</organism>
<name>A0A9D4HQA0_DREPO</name>
<dbReference type="EMBL" id="JAIWYP010000012">
    <property type="protein sequence ID" value="KAH3729042.1"/>
    <property type="molecule type" value="Genomic_DNA"/>
</dbReference>
<evidence type="ECO:0000313" key="2">
    <source>
        <dbReference type="Proteomes" id="UP000828390"/>
    </source>
</evidence>
<dbReference type="Proteomes" id="UP000828390">
    <property type="component" value="Unassembled WGS sequence"/>
</dbReference>
<protein>
    <submittedName>
        <fullName evidence="1">Uncharacterized protein</fullName>
    </submittedName>
</protein>
<dbReference type="AlphaFoldDB" id="A0A9D4HQA0"/>
<reference evidence="1" key="2">
    <citation type="submission" date="2020-11" db="EMBL/GenBank/DDBJ databases">
        <authorList>
            <person name="McCartney M.A."/>
            <person name="Auch B."/>
            <person name="Kono T."/>
            <person name="Mallez S."/>
            <person name="Becker A."/>
            <person name="Gohl D.M."/>
            <person name="Silverstein K.A.T."/>
            <person name="Koren S."/>
            <person name="Bechman K.B."/>
            <person name="Herman A."/>
            <person name="Abrahante J.E."/>
            <person name="Garbe J."/>
        </authorList>
    </citation>
    <scope>NUCLEOTIDE SEQUENCE</scope>
    <source>
        <strain evidence="1">Duluth1</strain>
        <tissue evidence="1">Whole animal</tissue>
    </source>
</reference>
<accession>A0A9D4HQA0</accession>
<proteinExistence type="predicted"/>
<reference evidence="1" key="1">
    <citation type="journal article" date="2019" name="bioRxiv">
        <title>The Genome of the Zebra Mussel, Dreissena polymorpha: A Resource for Invasive Species Research.</title>
        <authorList>
            <person name="McCartney M.A."/>
            <person name="Auch B."/>
            <person name="Kono T."/>
            <person name="Mallez S."/>
            <person name="Zhang Y."/>
            <person name="Obille A."/>
            <person name="Becker A."/>
            <person name="Abrahante J.E."/>
            <person name="Garbe J."/>
            <person name="Badalamenti J.P."/>
            <person name="Herman A."/>
            <person name="Mangelson H."/>
            <person name="Liachko I."/>
            <person name="Sullivan S."/>
            <person name="Sone E.D."/>
            <person name="Koren S."/>
            <person name="Silverstein K.A.T."/>
            <person name="Beckman K.B."/>
            <person name="Gohl D.M."/>
        </authorList>
    </citation>
    <scope>NUCLEOTIDE SEQUENCE</scope>
    <source>
        <strain evidence="1">Duluth1</strain>
        <tissue evidence="1">Whole animal</tissue>
    </source>
</reference>